<comment type="caution">
    <text evidence="1">The sequence shown here is derived from an EMBL/GenBank/DDBJ whole genome shotgun (WGS) entry which is preliminary data.</text>
</comment>
<dbReference type="AlphaFoldDB" id="A0A0G1W2B8"/>
<protein>
    <submittedName>
        <fullName evidence="1">Uncharacterized protein</fullName>
    </submittedName>
</protein>
<gene>
    <name evidence="1" type="ORF">UY48_C0008G0033</name>
</gene>
<dbReference type="EMBL" id="LCQD01000008">
    <property type="protein sequence ID" value="KKW12858.1"/>
    <property type="molecule type" value="Genomic_DNA"/>
</dbReference>
<sequence>MKKWHPEQEDDEIYMGNGVPGTPCCGWKTKRFGSYPFDCNGKAIYPNYGLYPIFVKRDEIEAEITRRKENKGVLDTDYLQEMLDEGNSWATQR</sequence>
<organism evidence="1 2">
    <name type="scientific">Candidatus Gottesmanbacteria bacterium GW2011_GWB1_49_7</name>
    <dbReference type="NCBI Taxonomy" id="1618448"/>
    <lineage>
        <taxon>Bacteria</taxon>
        <taxon>Candidatus Gottesmaniibacteriota</taxon>
    </lineage>
</organism>
<evidence type="ECO:0000313" key="2">
    <source>
        <dbReference type="Proteomes" id="UP000034588"/>
    </source>
</evidence>
<evidence type="ECO:0000313" key="1">
    <source>
        <dbReference type="EMBL" id="KKW12858.1"/>
    </source>
</evidence>
<name>A0A0G1W2B8_9BACT</name>
<dbReference type="Proteomes" id="UP000034588">
    <property type="component" value="Unassembled WGS sequence"/>
</dbReference>
<proteinExistence type="predicted"/>
<accession>A0A0G1W2B8</accession>
<reference evidence="1 2" key="1">
    <citation type="journal article" date="2015" name="Nature">
        <title>rRNA introns, odd ribosomes, and small enigmatic genomes across a large radiation of phyla.</title>
        <authorList>
            <person name="Brown C.T."/>
            <person name="Hug L.A."/>
            <person name="Thomas B.C."/>
            <person name="Sharon I."/>
            <person name="Castelle C.J."/>
            <person name="Singh A."/>
            <person name="Wilkins M.J."/>
            <person name="Williams K.H."/>
            <person name="Banfield J.F."/>
        </authorList>
    </citation>
    <scope>NUCLEOTIDE SEQUENCE [LARGE SCALE GENOMIC DNA]</scope>
</reference>